<sequence length="133" mass="14492">MTEQNNTPDPVDVHVGNMIRLRRKQLEMSQATLADALGVSFQQIQKYERGANRISASMMYHAAKALKMEPGDFFDGLEELTREDLPAQAAGALRFMASADGFEAATALAPLGLKLRRAVVGFARELAEIGEPA</sequence>
<comment type="caution">
    <text evidence="2">The sequence shown here is derived from an EMBL/GenBank/DDBJ whole genome shotgun (WGS) entry which is preliminary data.</text>
</comment>
<evidence type="ECO:0000313" key="2">
    <source>
        <dbReference type="EMBL" id="MFD1189703.1"/>
    </source>
</evidence>
<dbReference type="Gene3D" id="1.10.260.40">
    <property type="entry name" value="lambda repressor-like DNA-binding domains"/>
    <property type="match status" value="1"/>
</dbReference>
<accession>A0ABW3SXP5</accession>
<dbReference type="InterPro" id="IPR001387">
    <property type="entry name" value="Cro/C1-type_HTH"/>
</dbReference>
<evidence type="ECO:0000313" key="3">
    <source>
        <dbReference type="Proteomes" id="UP001597216"/>
    </source>
</evidence>
<protein>
    <submittedName>
        <fullName evidence="2">Helix-turn-helix domain-containing protein</fullName>
    </submittedName>
</protein>
<reference evidence="3" key="1">
    <citation type="journal article" date="2019" name="Int. J. Syst. Evol. Microbiol.">
        <title>The Global Catalogue of Microorganisms (GCM) 10K type strain sequencing project: providing services to taxonomists for standard genome sequencing and annotation.</title>
        <authorList>
            <consortium name="The Broad Institute Genomics Platform"/>
            <consortium name="The Broad Institute Genome Sequencing Center for Infectious Disease"/>
            <person name="Wu L."/>
            <person name="Ma J."/>
        </authorList>
    </citation>
    <scope>NUCLEOTIDE SEQUENCE [LARGE SCALE GENOMIC DNA]</scope>
    <source>
        <strain evidence="3">CCUG 55074</strain>
    </source>
</reference>
<proteinExistence type="predicted"/>
<dbReference type="Pfam" id="PF01381">
    <property type="entry name" value="HTH_3"/>
    <property type="match status" value="1"/>
</dbReference>
<dbReference type="EMBL" id="JBHTLQ010000006">
    <property type="protein sequence ID" value="MFD1189703.1"/>
    <property type="molecule type" value="Genomic_DNA"/>
</dbReference>
<dbReference type="SUPFAM" id="SSF47413">
    <property type="entry name" value="lambda repressor-like DNA-binding domains"/>
    <property type="match status" value="1"/>
</dbReference>
<name>A0ABW3SXP5_9CAUL</name>
<evidence type="ECO:0000259" key="1">
    <source>
        <dbReference type="PROSITE" id="PS50943"/>
    </source>
</evidence>
<dbReference type="RefSeq" id="WP_377352616.1">
    <property type="nucleotide sequence ID" value="NZ_JBHTLQ010000006.1"/>
</dbReference>
<organism evidence="2 3">
    <name type="scientific">Phenylobacterium conjunctum</name>
    <dbReference type="NCBI Taxonomy" id="1298959"/>
    <lineage>
        <taxon>Bacteria</taxon>
        <taxon>Pseudomonadati</taxon>
        <taxon>Pseudomonadota</taxon>
        <taxon>Alphaproteobacteria</taxon>
        <taxon>Caulobacterales</taxon>
        <taxon>Caulobacteraceae</taxon>
        <taxon>Phenylobacterium</taxon>
    </lineage>
</organism>
<dbReference type="InterPro" id="IPR010982">
    <property type="entry name" value="Lambda_DNA-bd_dom_sf"/>
</dbReference>
<dbReference type="Proteomes" id="UP001597216">
    <property type="component" value="Unassembled WGS sequence"/>
</dbReference>
<dbReference type="PROSITE" id="PS50943">
    <property type="entry name" value="HTH_CROC1"/>
    <property type="match status" value="1"/>
</dbReference>
<dbReference type="SMART" id="SM00530">
    <property type="entry name" value="HTH_XRE"/>
    <property type="match status" value="1"/>
</dbReference>
<feature type="domain" description="HTH cro/C1-type" evidence="1">
    <location>
        <begin position="19"/>
        <end position="73"/>
    </location>
</feature>
<dbReference type="CDD" id="cd00093">
    <property type="entry name" value="HTH_XRE"/>
    <property type="match status" value="1"/>
</dbReference>
<gene>
    <name evidence="2" type="ORF">ACFQ27_03855</name>
</gene>
<keyword evidence="3" id="KW-1185">Reference proteome</keyword>